<evidence type="ECO:0000313" key="2">
    <source>
        <dbReference type="EMBL" id="MBB3969802.1"/>
    </source>
</evidence>
<dbReference type="EMBL" id="JACIEG010000004">
    <property type="protein sequence ID" value="MBB3969802.1"/>
    <property type="molecule type" value="Genomic_DNA"/>
</dbReference>
<feature type="transmembrane region" description="Helical" evidence="1">
    <location>
        <begin position="62"/>
        <end position="79"/>
    </location>
</feature>
<reference evidence="2 3" key="1">
    <citation type="submission" date="2020-08" db="EMBL/GenBank/DDBJ databases">
        <title>Genomic Encyclopedia of Type Strains, Phase IV (KMG-IV): sequencing the most valuable type-strain genomes for metagenomic binning, comparative biology and taxonomic classification.</title>
        <authorList>
            <person name="Goeker M."/>
        </authorList>
    </citation>
    <scope>NUCLEOTIDE SEQUENCE [LARGE SCALE GENOMIC DNA]</scope>
    <source>
        <strain evidence="2 3">DSM 100995</strain>
    </source>
</reference>
<gene>
    <name evidence="2" type="ORF">GGR35_002415</name>
</gene>
<protein>
    <submittedName>
        <fullName evidence="2">Uncharacterized protein</fullName>
    </submittedName>
</protein>
<keyword evidence="1" id="KW-1133">Transmembrane helix</keyword>
<keyword evidence="1" id="KW-0472">Membrane</keyword>
<proteinExistence type="predicted"/>
<evidence type="ECO:0000313" key="3">
    <source>
        <dbReference type="Proteomes" id="UP000583101"/>
    </source>
</evidence>
<keyword evidence="3" id="KW-1185">Reference proteome</keyword>
<sequence length="97" mass="11469">MGYPHCVITCHQALYTGCLRINMVVVFIIYQPALIGAYLTLLYSLRYTKMCFRYNKALLREFIYNSTIYLLNLSLFYFYTISNVLRHGYCLIITEII</sequence>
<dbReference type="Proteomes" id="UP000583101">
    <property type="component" value="Unassembled WGS sequence"/>
</dbReference>
<comment type="caution">
    <text evidence="2">The sequence shown here is derived from an EMBL/GenBank/DDBJ whole genome shotgun (WGS) entry which is preliminary data.</text>
</comment>
<evidence type="ECO:0000256" key="1">
    <source>
        <dbReference type="SAM" id="Phobius"/>
    </source>
</evidence>
<name>A0ABR6IA08_9SPHI</name>
<feature type="transmembrane region" description="Helical" evidence="1">
    <location>
        <begin position="21"/>
        <end position="41"/>
    </location>
</feature>
<keyword evidence="1" id="KW-0812">Transmembrane</keyword>
<accession>A0ABR6IA08</accession>
<organism evidence="2 3">
    <name type="scientific">Mucilaginibacter phyllosphaerae</name>
    <dbReference type="NCBI Taxonomy" id="1812349"/>
    <lineage>
        <taxon>Bacteria</taxon>
        <taxon>Pseudomonadati</taxon>
        <taxon>Bacteroidota</taxon>
        <taxon>Sphingobacteriia</taxon>
        <taxon>Sphingobacteriales</taxon>
        <taxon>Sphingobacteriaceae</taxon>
        <taxon>Mucilaginibacter</taxon>
    </lineage>
</organism>